<gene>
    <name evidence="6" type="primary">ppk</name>
    <name evidence="13" type="ORF">H1B27_15745</name>
</gene>
<keyword evidence="5 6" id="KW-0067">ATP-binding</keyword>
<evidence type="ECO:0000259" key="12">
    <source>
        <dbReference type="Pfam" id="PF17941"/>
    </source>
</evidence>
<dbReference type="NCBIfam" id="NF003919">
    <property type="entry name" value="PRK05443.1-4"/>
    <property type="match status" value="1"/>
</dbReference>
<comment type="PTM">
    <text evidence="6 7">An intermediate of this reaction is the autophosphorylated ppk in which a phosphate is covalently linked to a histidine residue through a N-P bond.</text>
</comment>
<keyword evidence="4 6" id="KW-0418">Kinase</keyword>
<dbReference type="SUPFAM" id="SSF143724">
    <property type="entry name" value="PHP14-like"/>
    <property type="match status" value="1"/>
</dbReference>
<evidence type="ECO:0000256" key="1">
    <source>
        <dbReference type="ARBA" id="ARBA00022553"/>
    </source>
</evidence>
<dbReference type="PANTHER" id="PTHR30218">
    <property type="entry name" value="POLYPHOSPHATE KINASE"/>
    <property type="match status" value="1"/>
</dbReference>
<feature type="binding site" evidence="6">
    <location>
        <position position="579"/>
    </location>
    <ligand>
        <name>ATP</name>
        <dbReference type="ChEBI" id="CHEBI:30616"/>
    </ligand>
</feature>
<feature type="active site" description="Phosphohistidine intermediate" evidence="6">
    <location>
        <position position="450"/>
    </location>
</feature>
<dbReference type="InterPro" id="IPR024953">
    <property type="entry name" value="PP_kinase_middle"/>
</dbReference>
<dbReference type="PANTHER" id="PTHR30218:SF0">
    <property type="entry name" value="POLYPHOSPHATE KINASE"/>
    <property type="match status" value="1"/>
</dbReference>
<dbReference type="CDD" id="cd09168">
    <property type="entry name" value="PLDc_PaPPK1_C2_like"/>
    <property type="match status" value="1"/>
</dbReference>
<dbReference type="Gene3D" id="3.30.870.10">
    <property type="entry name" value="Endonuclease Chain A"/>
    <property type="match status" value="2"/>
</dbReference>
<dbReference type="InterPro" id="IPR036830">
    <property type="entry name" value="PP_kinase_middle_dom_sf"/>
</dbReference>
<dbReference type="NCBIfam" id="NF003921">
    <property type="entry name" value="PRK05443.2-2"/>
    <property type="match status" value="1"/>
</dbReference>
<evidence type="ECO:0000256" key="7">
    <source>
        <dbReference type="RuleBase" id="RU003800"/>
    </source>
</evidence>
<sequence>MDSAQAIEIKEKVPEAEGLPAIASSPERFINRELSWLHFNRRVLEESVNPNHPVLERVRFLSISANNLDEFFMVRVAGIKAQVREGIAERSPDGLTPSEQLALINRTVSQLASDQQAIWRDLRSALAEVGIVLVDGKDVSKSERTWIEDYFLNNVFPLLTPLAIDPAHPFPFIPSLGFTIALQLTRAADGKQMNALIRMPGKIDRFIRLPAEGTVRLISLEQATALFINRLFPGYNLHGQGSFRIIRDSELEIEEEAEDLVRLFETALKRRRRGSVIRLEIDAKMPEELRSFVQHALSAADDEVFLVDGVLAMNELSQLTRLDRPDLEFTPYVPRHPERVREHGGDIFAAIRQKDLVVHHPYESFDVVVQFLQQAARDPDVVAIKQTLYRTSNNSPIVRTLAEAAEAGKSVTALIELKARFDEEANIRWARDLERAGVQVVYGFLELKTHAKLSMVVRREGGSLTTYVHTGTGNYHPVTARIYTDLSYFTSDPTIGRDAARVFNFITGYAAPSDLEKMAVSPLTLRKRIIEHIQGETAHARHGRTGAVWMKMNALVDPDIIDALYEASQAGVQVELVVRGICCLRPGIPGLSENIRVKSIIGRFLEHGRIYCFGMGQGLPSAKAAVYISSADMMPRNLDRRVEVLCPLQNPTVHQQVLEQIMVANLKDNEQSWQLLPDGSSTRMKTAKGEEPFNVHNYFMTNPSLSGRGKSLKESSPRRLTRRNERHPS</sequence>
<feature type="domain" description="Polyphosphate kinase C-terminal" evidence="11">
    <location>
        <begin position="519"/>
        <end position="693"/>
    </location>
</feature>
<keyword evidence="6" id="KW-0460">Magnesium</keyword>
<feature type="binding site" evidence="6">
    <location>
        <position position="390"/>
    </location>
    <ligand>
        <name>Mg(2+)</name>
        <dbReference type="ChEBI" id="CHEBI:18420"/>
    </ligand>
</feature>
<evidence type="ECO:0000256" key="3">
    <source>
        <dbReference type="ARBA" id="ARBA00022741"/>
    </source>
</evidence>
<dbReference type="CDD" id="cd09165">
    <property type="entry name" value="PLDc_PaPPK1_C1_like"/>
    <property type="match status" value="1"/>
</dbReference>
<feature type="compositionally biased region" description="Basic and acidic residues" evidence="8">
    <location>
        <begin position="711"/>
        <end position="729"/>
    </location>
</feature>
<dbReference type="Pfam" id="PF17941">
    <property type="entry name" value="PP_kinase_C_1"/>
    <property type="match status" value="1"/>
</dbReference>
<dbReference type="InterPro" id="IPR041108">
    <property type="entry name" value="PP_kinase_C_1"/>
</dbReference>
<dbReference type="NCBIfam" id="NF003918">
    <property type="entry name" value="PRK05443.1-2"/>
    <property type="match status" value="1"/>
</dbReference>
<dbReference type="HAMAP" id="MF_00347">
    <property type="entry name" value="Polyphosphate_kinase"/>
    <property type="match status" value="1"/>
</dbReference>
<reference evidence="13 14" key="1">
    <citation type="submission" date="2020-07" db="EMBL/GenBank/DDBJ databases">
        <title>Bradyrhizobium diversity isolated from nodules of indigenous legumes of Western Australia.</title>
        <authorList>
            <person name="Klepa M.S."/>
        </authorList>
    </citation>
    <scope>NUCLEOTIDE SEQUENCE [LARGE SCALE GENOMIC DNA]</scope>
    <source>
        <strain evidence="13 14">CNPSo 4019</strain>
    </source>
</reference>
<dbReference type="InterPro" id="IPR025198">
    <property type="entry name" value="PPK_N_dom"/>
</dbReference>
<evidence type="ECO:0000313" key="13">
    <source>
        <dbReference type="EMBL" id="MBH5387718.1"/>
    </source>
</evidence>
<keyword evidence="1 6" id="KW-0597">Phosphoprotein</keyword>
<feature type="binding site" evidence="6">
    <location>
        <position position="607"/>
    </location>
    <ligand>
        <name>ATP</name>
        <dbReference type="ChEBI" id="CHEBI:30616"/>
    </ligand>
</feature>
<dbReference type="PIRSF" id="PIRSF015589">
    <property type="entry name" value="PP_kinase"/>
    <property type="match status" value="1"/>
</dbReference>
<organism evidence="13 14">
    <name type="scientific">Bradyrhizobium diversitatis</name>
    <dbReference type="NCBI Taxonomy" id="2755406"/>
    <lineage>
        <taxon>Bacteria</taxon>
        <taxon>Pseudomonadati</taxon>
        <taxon>Pseudomonadota</taxon>
        <taxon>Alphaproteobacteria</taxon>
        <taxon>Hyphomicrobiales</taxon>
        <taxon>Nitrobacteraceae</taxon>
        <taxon>Bradyrhizobium</taxon>
    </lineage>
</organism>
<dbReference type="GO" id="GO:0008976">
    <property type="term" value="F:polyphosphate kinase activity"/>
    <property type="evidence" value="ECO:0007669"/>
    <property type="project" value="UniProtKB-EC"/>
</dbReference>
<feature type="binding site" evidence="6">
    <location>
        <position position="67"/>
    </location>
    <ligand>
        <name>ATP</name>
        <dbReference type="ChEBI" id="CHEBI:30616"/>
    </ligand>
</feature>
<dbReference type="SUPFAM" id="SSF140356">
    <property type="entry name" value="PPK N-terminal domain-like"/>
    <property type="match status" value="1"/>
</dbReference>
<evidence type="ECO:0000259" key="9">
    <source>
        <dbReference type="Pfam" id="PF02503"/>
    </source>
</evidence>
<feature type="domain" description="Polyphosphate kinase N-terminal" evidence="10">
    <location>
        <begin position="29"/>
        <end position="133"/>
    </location>
</feature>
<dbReference type="Pfam" id="PF13089">
    <property type="entry name" value="PP_kinase_N"/>
    <property type="match status" value="1"/>
</dbReference>
<dbReference type="NCBIfam" id="TIGR03705">
    <property type="entry name" value="poly_P_kin"/>
    <property type="match status" value="1"/>
</dbReference>
<evidence type="ECO:0000259" key="10">
    <source>
        <dbReference type="Pfam" id="PF13089"/>
    </source>
</evidence>
<evidence type="ECO:0000259" key="11">
    <source>
        <dbReference type="Pfam" id="PF13090"/>
    </source>
</evidence>
<dbReference type="Pfam" id="PF13090">
    <property type="entry name" value="PP_kinase_C"/>
    <property type="match status" value="1"/>
</dbReference>
<comment type="catalytic activity">
    <reaction evidence="6 7">
        <text>[phosphate](n) + ATP = [phosphate](n+1) + ADP</text>
        <dbReference type="Rhea" id="RHEA:19573"/>
        <dbReference type="Rhea" id="RHEA-COMP:9859"/>
        <dbReference type="Rhea" id="RHEA-COMP:14280"/>
        <dbReference type="ChEBI" id="CHEBI:16838"/>
        <dbReference type="ChEBI" id="CHEBI:30616"/>
        <dbReference type="ChEBI" id="CHEBI:456216"/>
        <dbReference type="EC" id="2.7.4.1"/>
    </reaction>
</comment>
<feature type="region of interest" description="Disordered" evidence="8">
    <location>
        <begin position="699"/>
        <end position="729"/>
    </location>
</feature>
<accession>A0ABS0P363</accession>
<feature type="domain" description="Polyphosphate kinase C-terminal" evidence="12">
    <location>
        <begin position="346"/>
        <end position="510"/>
    </location>
</feature>
<dbReference type="InterPro" id="IPR003414">
    <property type="entry name" value="PP_kinase"/>
</dbReference>
<dbReference type="Proteomes" id="UP001194539">
    <property type="component" value="Unassembled WGS sequence"/>
</dbReference>
<comment type="similarity">
    <text evidence="6 7">Belongs to the polyphosphate kinase 1 (PPK1) family.</text>
</comment>
<evidence type="ECO:0000313" key="14">
    <source>
        <dbReference type="Proteomes" id="UP001194539"/>
    </source>
</evidence>
<evidence type="ECO:0000256" key="4">
    <source>
        <dbReference type="ARBA" id="ARBA00022777"/>
    </source>
</evidence>
<dbReference type="RefSeq" id="WP_197966768.1">
    <property type="nucleotide sequence ID" value="NZ_JACEGD010000013.1"/>
</dbReference>
<keyword evidence="14" id="KW-1185">Reference proteome</keyword>
<dbReference type="EC" id="2.7.4.1" evidence="6 7"/>
<name>A0ABS0P363_9BRAD</name>
<dbReference type="InterPro" id="IPR036832">
    <property type="entry name" value="PPK_N_dom_sf"/>
</dbReference>
<feature type="domain" description="Polyphosphate kinase middle" evidence="9">
    <location>
        <begin position="143"/>
        <end position="319"/>
    </location>
</feature>
<protein>
    <recommendedName>
        <fullName evidence="6 7">Polyphosphate kinase</fullName>
        <ecNumber evidence="6 7">2.7.4.1</ecNumber>
    </recommendedName>
    <alternativeName>
        <fullName evidence="6">ATP-polyphosphate phosphotransferase</fullName>
    </alternativeName>
    <alternativeName>
        <fullName evidence="6">Polyphosphoric acid kinase</fullName>
    </alternativeName>
</protein>
<comment type="cofactor">
    <cofactor evidence="6">
        <name>Mg(2+)</name>
        <dbReference type="ChEBI" id="CHEBI:18420"/>
    </cofactor>
</comment>
<keyword evidence="2 6" id="KW-0808">Transferase</keyword>
<dbReference type="Pfam" id="PF02503">
    <property type="entry name" value="PP_kinase"/>
    <property type="match status" value="1"/>
</dbReference>
<evidence type="ECO:0000256" key="5">
    <source>
        <dbReference type="ARBA" id="ARBA00022840"/>
    </source>
</evidence>
<comment type="function">
    <text evidence="6 7">Catalyzes the reversible transfer of the terminal phosphate of ATP to form a long-chain polyphosphate (polyP).</text>
</comment>
<evidence type="ECO:0000256" key="2">
    <source>
        <dbReference type="ARBA" id="ARBA00022679"/>
    </source>
</evidence>
<evidence type="ECO:0000256" key="6">
    <source>
        <dbReference type="HAMAP-Rule" id="MF_00347"/>
    </source>
</evidence>
<dbReference type="NCBIfam" id="NF003917">
    <property type="entry name" value="PRK05443.1-1"/>
    <property type="match status" value="1"/>
</dbReference>
<proteinExistence type="inferred from homology"/>
<evidence type="ECO:0000256" key="8">
    <source>
        <dbReference type="SAM" id="MobiDB-lite"/>
    </source>
</evidence>
<comment type="caution">
    <text evidence="13">The sequence shown here is derived from an EMBL/GenBank/DDBJ whole genome shotgun (WGS) entry which is preliminary data.</text>
</comment>
<dbReference type="Gene3D" id="1.20.58.310">
    <property type="entry name" value="Polyphosphate kinase N-terminal domain"/>
    <property type="match status" value="1"/>
</dbReference>
<dbReference type="InterPro" id="IPR025200">
    <property type="entry name" value="PPK_C_dom2"/>
</dbReference>
<keyword evidence="6" id="KW-0479">Metal-binding</keyword>
<feature type="binding site" evidence="6">
    <location>
        <position position="483"/>
    </location>
    <ligand>
        <name>ATP</name>
        <dbReference type="ChEBI" id="CHEBI:30616"/>
    </ligand>
</feature>
<keyword evidence="3 6" id="KW-0547">Nucleotide-binding</keyword>
<feature type="binding site" evidence="6">
    <location>
        <position position="420"/>
    </location>
    <ligand>
        <name>Mg(2+)</name>
        <dbReference type="ChEBI" id="CHEBI:18420"/>
    </ligand>
</feature>
<dbReference type="EMBL" id="JACEGD010000013">
    <property type="protein sequence ID" value="MBH5387718.1"/>
    <property type="molecule type" value="Genomic_DNA"/>
</dbReference>
<dbReference type="Gene3D" id="3.30.1840.10">
    <property type="entry name" value="Polyphosphate kinase middle domain"/>
    <property type="match status" value="1"/>
</dbReference>
<dbReference type="SUPFAM" id="SSF56024">
    <property type="entry name" value="Phospholipase D/nuclease"/>
    <property type="match status" value="2"/>
</dbReference>